<dbReference type="eggNOG" id="KOG1459">
    <property type="taxonomic scope" value="Eukaryota"/>
</dbReference>
<protein>
    <recommendedName>
        <fullName evidence="5 20">Squalene synthase</fullName>
        <shortName evidence="20">SQS</shortName>
        <shortName evidence="20">SS</shortName>
        <ecNumber evidence="5 20">2.5.1.21</ecNumber>
    </recommendedName>
</protein>
<dbReference type="GO" id="GO:0051996">
    <property type="term" value="F:squalene synthase [NAD(P)H] activity"/>
    <property type="evidence" value="ECO:0007669"/>
    <property type="project" value="UniProtKB-UniRule"/>
</dbReference>
<keyword evidence="15 20" id="KW-0472">Membrane</keyword>
<evidence type="ECO:0000256" key="1">
    <source>
        <dbReference type="ARBA" id="ARBA00001946"/>
    </source>
</evidence>
<dbReference type="InterPro" id="IPR019845">
    <property type="entry name" value="Squalene/phytoene_synthase_CS"/>
</dbReference>
<evidence type="ECO:0000313" key="22">
    <source>
        <dbReference type="Proteomes" id="UP000006310"/>
    </source>
</evidence>
<evidence type="ECO:0000256" key="13">
    <source>
        <dbReference type="ARBA" id="ARBA00023011"/>
    </source>
</evidence>
<dbReference type="GeneID" id="34528201"/>
<keyword evidence="17" id="KW-0753">Steroid metabolism</keyword>
<dbReference type="InterPro" id="IPR044844">
    <property type="entry name" value="Trans_IPPS_euk-type"/>
</dbReference>
<evidence type="ECO:0000256" key="19">
    <source>
        <dbReference type="ARBA" id="ARBA00023268"/>
    </source>
</evidence>
<dbReference type="Gene3D" id="1.10.600.10">
    <property type="entry name" value="Farnesyl Diphosphate Synthase"/>
    <property type="match status" value="1"/>
</dbReference>
<dbReference type="InterPro" id="IPR006449">
    <property type="entry name" value="Squal_synth-like"/>
</dbReference>
<feature type="transmembrane region" description="Helical" evidence="20">
    <location>
        <begin position="425"/>
        <end position="445"/>
    </location>
</feature>
<evidence type="ECO:0000256" key="15">
    <source>
        <dbReference type="ARBA" id="ARBA00023136"/>
    </source>
</evidence>
<dbReference type="InterPro" id="IPR008949">
    <property type="entry name" value="Isoprenoid_synthase_dom_sf"/>
</dbReference>
<comment type="subcellular location">
    <subcellularLocation>
        <location evidence="2">Membrane</location>
    </subcellularLocation>
</comment>
<dbReference type="GO" id="GO:0055056">
    <property type="term" value="F:D-glucose transmembrane transporter activity"/>
    <property type="evidence" value="ECO:0007669"/>
    <property type="project" value="UniProtKB-UniRule"/>
</dbReference>
<gene>
    <name evidence="21" type="primary">KNAG0K00660</name>
    <name evidence="21" type="ordered locus">KNAG_0K00660</name>
</gene>
<name>J7SA23_HUIN7</name>
<dbReference type="Pfam" id="PF00494">
    <property type="entry name" value="SQS_PSY"/>
    <property type="match status" value="1"/>
</dbReference>
<evidence type="ECO:0000256" key="11">
    <source>
        <dbReference type="ARBA" id="ARBA00022955"/>
    </source>
</evidence>
<keyword evidence="16" id="KW-1207">Sterol metabolism</keyword>
<dbReference type="NCBIfam" id="TIGR01559">
    <property type="entry name" value="squal_synth"/>
    <property type="match status" value="1"/>
</dbReference>
<organism evidence="21 22">
    <name type="scientific">Huiozyma naganishii (strain ATCC MYA-139 / BCRC 22969 / CBS 8797 / KCTC 17520 / NBRC 10181 / NCYC 3082 / Yp74L-3)</name>
    <name type="common">Yeast</name>
    <name type="synonym">Kazachstania naganishii</name>
    <dbReference type="NCBI Taxonomy" id="1071383"/>
    <lineage>
        <taxon>Eukaryota</taxon>
        <taxon>Fungi</taxon>
        <taxon>Dikarya</taxon>
        <taxon>Ascomycota</taxon>
        <taxon>Saccharomycotina</taxon>
        <taxon>Saccharomycetes</taxon>
        <taxon>Saccharomycetales</taxon>
        <taxon>Saccharomycetaceae</taxon>
        <taxon>Huiozyma</taxon>
    </lineage>
</organism>
<keyword evidence="10" id="KW-0521">NADP</keyword>
<reference evidence="22" key="2">
    <citation type="submission" date="2012-08" db="EMBL/GenBank/DDBJ databases">
        <title>Genome sequence of Kazachstania naganishii.</title>
        <authorList>
            <person name="Gordon J.L."/>
            <person name="Armisen D."/>
            <person name="Proux-Wera E."/>
            <person name="OhEigeartaigh S.S."/>
            <person name="Byrne K.P."/>
            <person name="Wolfe K.H."/>
        </authorList>
    </citation>
    <scope>NUCLEOTIDE SEQUENCE [LARGE SCALE GENOMIC DNA]</scope>
    <source>
        <strain evidence="22">ATCC MYA-139 / BCRC 22969 / CBS 8797 / CCRC 22969 / KCTC 17520 / NBRC 10181 / NCYC 3082</strain>
    </source>
</reference>
<dbReference type="PROSITE" id="PS01044">
    <property type="entry name" value="SQUALEN_PHYTOEN_SYN_1"/>
    <property type="match status" value="1"/>
</dbReference>
<comment type="cofactor">
    <cofactor evidence="1 20">
        <name>Mg(2+)</name>
        <dbReference type="ChEBI" id="CHEBI:18420"/>
    </cofactor>
</comment>
<dbReference type="HOGENOM" id="CLU_031981_2_1_1"/>
<dbReference type="EC" id="2.5.1.21" evidence="5 20"/>
<dbReference type="CDD" id="cd00683">
    <property type="entry name" value="Trans_IPPS_HH"/>
    <property type="match status" value="1"/>
</dbReference>
<comment type="pathway">
    <text evidence="3 20">Terpene metabolism; lanosterol biosynthesis; lanosterol from farnesyl diphosphate: step 1/3.</text>
</comment>
<dbReference type="AlphaFoldDB" id="J7SA23"/>
<evidence type="ECO:0000256" key="8">
    <source>
        <dbReference type="ARBA" id="ARBA00022692"/>
    </source>
</evidence>
<evidence type="ECO:0000256" key="7">
    <source>
        <dbReference type="ARBA" id="ARBA00022679"/>
    </source>
</evidence>
<comment type="function">
    <text evidence="20">Catalyzes the condensation of 2 farnesyl pyrophosphate (FPP) moieties to form squalene.</text>
</comment>
<evidence type="ECO:0000256" key="2">
    <source>
        <dbReference type="ARBA" id="ARBA00004370"/>
    </source>
</evidence>
<sequence length="447" mass="51165">MKVSELLLHPAECIALVQFKFVRKPLFSGVGAGRETADLARCRELLRLTSRSFAAVIMELHPELRDCVMLFYLVLRALDTVEDDMTIDDAVKVPLLRSFDEKLLLDDWSFDGNSPQEKDRCVLVEFPCILREFHKLRAEYRDVVVRITREMGNGMADYIEDEQFNREGIQTVAEYDRYCHYVAGLVGDGLTQLTVLAGFSSQELADNPQYFESMGLFLQKTNIIRDYREDLDDGRVFWPKAVWSKYTKEQDGTLAEFASLENTESGVFCINDLVLNALDHIEDVLTYLASVHEQSSFQFCAIPQVMAIATLALLCNNAAVLQGNVKIRKGTTCWLILRSRTFRGCVEIFEEYLREIRGKVPVRDPNYLKFNVRIGKIDQFIEELYQSNLPEGIQPRKTPIYLKVSERTKYDDKVAPTIQAEQQTIQWVLVTCGSLVAALIVGYLMKR</sequence>
<evidence type="ECO:0000256" key="6">
    <source>
        <dbReference type="ARBA" id="ARBA00022516"/>
    </source>
</evidence>
<keyword evidence="13" id="KW-0756">Sterol biosynthesis</keyword>
<evidence type="ECO:0000256" key="18">
    <source>
        <dbReference type="ARBA" id="ARBA00023229"/>
    </source>
</evidence>
<evidence type="ECO:0000256" key="5">
    <source>
        <dbReference type="ARBA" id="ARBA00012373"/>
    </source>
</evidence>
<evidence type="ECO:0000256" key="4">
    <source>
        <dbReference type="ARBA" id="ARBA00006251"/>
    </source>
</evidence>
<evidence type="ECO:0000256" key="17">
    <source>
        <dbReference type="ARBA" id="ARBA00023221"/>
    </source>
</evidence>
<keyword evidence="11" id="KW-0752">Steroid biosynthesis</keyword>
<reference evidence="21 22" key="1">
    <citation type="journal article" date="2011" name="Proc. Natl. Acad. Sci. U.S.A.">
        <title>Evolutionary erosion of yeast sex chromosomes by mating-type switching accidents.</title>
        <authorList>
            <person name="Gordon J.L."/>
            <person name="Armisen D."/>
            <person name="Proux-Wera E."/>
            <person name="Oheigeartaigh S.S."/>
            <person name="Byrne K.P."/>
            <person name="Wolfe K.H."/>
        </authorList>
    </citation>
    <scope>NUCLEOTIDE SEQUENCE [LARGE SCALE GENOMIC DNA]</scope>
    <source>
        <strain evidence="22">ATCC MYA-139 / BCRC 22969 / CBS 8797 / CCRC 22969 / KCTC 17520 / NBRC 10181 / NCYC 3082</strain>
    </source>
</reference>
<dbReference type="UniPathway" id="UPA00767">
    <property type="reaction ID" value="UER00751"/>
</dbReference>
<evidence type="ECO:0000256" key="10">
    <source>
        <dbReference type="ARBA" id="ARBA00022857"/>
    </source>
</evidence>
<comment type="catalytic activity">
    <reaction evidence="20">
        <text>2 (2E,6E)-farnesyl diphosphate + NADH + H(+) = squalene + 2 diphosphate + NAD(+)</text>
        <dbReference type="Rhea" id="RHEA:32299"/>
        <dbReference type="ChEBI" id="CHEBI:15378"/>
        <dbReference type="ChEBI" id="CHEBI:15440"/>
        <dbReference type="ChEBI" id="CHEBI:33019"/>
        <dbReference type="ChEBI" id="CHEBI:57540"/>
        <dbReference type="ChEBI" id="CHEBI:57945"/>
        <dbReference type="ChEBI" id="CHEBI:175763"/>
        <dbReference type="EC" id="2.5.1.21"/>
    </reaction>
</comment>
<proteinExistence type="inferred from homology"/>
<dbReference type="OMA" id="GEACQLM"/>
<dbReference type="InterPro" id="IPR002060">
    <property type="entry name" value="Squ/phyt_synthse"/>
</dbReference>
<dbReference type="EMBL" id="HE978324">
    <property type="protein sequence ID" value="CCK72434.1"/>
    <property type="molecule type" value="Genomic_DNA"/>
</dbReference>
<keyword evidence="18" id="KW-0414">Isoprene biosynthesis</keyword>
<keyword evidence="9" id="KW-0460">Magnesium</keyword>
<evidence type="ECO:0000256" key="16">
    <source>
        <dbReference type="ARBA" id="ARBA00023166"/>
    </source>
</evidence>
<dbReference type="OrthoDB" id="431150at2759"/>
<keyword evidence="7 20" id="KW-0808">Transferase</keyword>
<keyword evidence="6" id="KW-0444">Lipid biosynthesis</keyword>
<keyword evidence="22" id="KW-1185">Reference proteome</keyword>
<evidence type="ECO:0000256" key="12">
    <source>
        <dbReference type="ARBA" id="ARBA00022989"/>
    </source>
</evidence>
<dbReference type="PANTHER" id="PTHR11626">
    <property type="entry name" value="FARNESYL-DIPHOSPHATE FARNESYLTRANSFERASE"/>
    <property type="match status" value="1"/>
</dbReference>
<evidence type="ECO:0000256" key="9">
    <source>
        <dbReference type="ARBA" id="ARBA00022842"/>
    </source>
</evidence>
<keyword evidence="8 20" id="KW-0812">Transmembrane</keyword>
<dbReference type="GO" id="GO:1902767">
    <property type="term" value="P:isoprenoid biosynthetic process via mevalonate"/>
    <property type="evidence" value="ECO:0007669"/>
    <property type="project" value="EnsemblFungi"/>
</dbReference>
<dbReference type="PROSITE" id="PS01045">
    <property type="entry name" value="SQUALEN_PHYTOEN_SYN_2"/>
    <property type="match status" value="1"/>
</dbReference>
<dbReference type="FunFam" id="1.10.600.10:FF:000003">
    <property type="entry name" value="Farnesyl-diphosphate farnesyltransferase 1"/>
    <property type="match status" value="1"/>
</dbReference>
<comment type="catalytic activity">
    <reaction evidence="20">
        <text>2 (2E,6E)-farnesyl diphosphate + NADPH + H(+) = squalene + 2 diphosphate + NADP(+)</text>
        <dbReference type="Rhea" id="RHEA:32295"/>
        <dbReference type="ChEBI" id="CHEBI:15378"/>
        <dbReference type="ChEBI" id="CHEBI:15440"/>
        <dbReference type="ChEBI" id="CHEBI:33019"/>
        <dbReference type="ChEBI" id="CHEBI:57783"/>
        <dbReference type="ChEBI" id="CHEBI:58349"/>
        <dbReference type="ChEBI" id="CHEBI:175763"/>
        <dbReference type="EC" id="2.5.1.21"/>
    </reaction>
</comment>
<keyword evidence="12 20" id="KW-1133">Transmembrane helix</keyword>
<dbReference type="SFLD" id="SFLDG01018">
    <property type="entry name" value="Squalene/Phytoene_Synthase_Lik"/>
    <property type="match status" value="1"/>
</dbReference>
<dbReference type="SUPFAM" id="SSF48576">
    <property type="entry name" value="Terpenoid synthases"/>
    <property type="match status" value="1"/>
</dbReference>
<dbReference type="GO" id="GO:0006696">
    <property type="term" value="P:ergosterol biosynthetic process"/>
    <property type="evidence" value="ECO:0007669"/>
    <property type="project" value="EnsemblFungi"/>
</dbReference>
<evidence type="ECO:0000256" key="20">
    <source>
        <dbReference type="RuleBase" id="RU368088"/>
    </source>
</evidence>
<evidence type="ECO:0000313" key="21">
    <source>
        <dbReference type="EMBL" id="CCK72434.1"/>
    </source>
</evidence>
<keyword evidence="14" id="KW-0443">Lipid metabolism</keyword>
<dbReference type="PANTHER" id="PTHR11626:SF2">
    <property type="entry name" value="SQUALENE SYNTHASE"/>
    <property type="match status" value="1"/>
</dbReference>
<comment type="similarity">
    <text evidence="4 20">Belongs to the phytoene/squalene synthase family.</text>
</comment>
<evidence type="ECO:0000256" key="14">
    <source>
        <dbReference type="ARBA" id="ARBA00023098"/>
    </source>
</evidence>
<dbReference type="SFLD" id="SFLDS00005">
    <property type="entry name" value="Isoprenoid_Synthase_Type_I"/>
    <property type="match status" value="1"/>
</dbReference>
<dbReference type="Proteomes" id="UP000006310">
    <property type="component" value="Chromosome 11"/>
</dbReference>
<evidence type="ECO:0000256" key="3">
    <source>
        <dbReference type="ARBA" id="ARBA00005057"/>
    </source>
</evidence>
<dbReference type="KEGG" id="kng:KNAG_0K00660"/>
<dbReference type="STRING" id="1071383.J7SA23"/>
<accession>J7SA23</accession>
<dbReference type="RefSeq" id="XP_022466679.1">
    <property type="nucleotide sequence ID" value="XM_022610377.1"/>
</dbReference>
<dbReference type="GO" id="GO:0005789">
    <property type="term" value="C:endoplasmic reticulum membrane"/>
    <property type="evidence" value="ECO:0007669"/>
    <property type="project" value="EnsemblFungi"/>
</dbReference>
<dbReference type="InterPro" id="IPR033904">
    <property type="entry name" value="Trans_IPPS_HH"/>
</dbReference>
<keyword evidence="19" id="KW-0511">Multifunctional enzyme</keyword>
<dbReference type="GO" id="GO:0045338">
    <property type="term" value="P:farnesyl diphosphate metabolic process"/>
    <property type="evidence" value="ECO:0007669"/>
    <property type="project" value="InterPro"/>
</dbReference>